<reference evidence="1 2" key="1">
    <citation type="submission" date="2021-01" db="EMBL/GenBank/DDBJ databases">
        <title>C459-1 draft genome sequence.</title>
        <authorList>
            <person name="Zhang X.-F."/>
        </authorList>
    </citation>
    <scope>NUCLEOTIDE SEQUENCE [LARGE SCALE GENOMIC DNA]</scope>
    <source>
        <strain evidence="2">C459-1</strain>
    </source>
</reference>
<dbReference type="Gene3D" id="3.10.129.10">
    <property type="entry name" value="Hotdog Thioesterase"/>
    <property type="match status" value="1"/>
</dbReference>
<gene>
    <name evidence="1" type="ORF">JKG61_00865</name>
</gene>
<keyword evidence="2" id="KW-1185">Reference proteome</keyword>
<organism evidence="1 2">
    <name type="scientific">Sphingobacterium faecale</name>
    <dbReference type="NCBI Taxonomy" id="2803775"/>
    <lineage>
        <taxon>Bacteria</taxon>
        <taxon>Pseudomonadati</taxon>
        <taxon>Bacteroidota</taxon>
        <taxon>Sphingobacteriia</taxon>
        <taxon>Sphingobacteriales</taxon>
        <taxon>Sphingobacteriaceae</taxon>
        <taxon>Sphingobacterium</taxon>
    </lineage>
</organism>
<dbReference type="EMBL" id="JAERTY010000001">
    <property type="protein sequence ID" value="MBL1407291.1"/>
    <property type="molecule type" value="Genomic_DNA"/>
</dbReference>
<dbReference type="SUPFAM" id="SSF54637">
    <property type="entry name" value="Thioesterase/thiol ester dehydrase-isomerase"/>
    <property type="match status" value="1"/>
</dbReference>
<dbReference type="Pfam" id="PF14539">
    <property type="entry name" value="DUF4442"/>
    <property type="match status" value="1"/>
</dbReference>
<accession>A0ABS1R066</accession>
<evidence type="ECO:0000313" key="1">
    <source>
        <dbReference type="EMBL" id="MBL1407291.1"/>
    </source>
</evidence>
<protein>
    <submittedName>
        <fullName evidence="1">YiiD C-terminal domain-containing protein</fullName>
    </submittedName>
</protein>
<name>A0ABS1R066_9SPHI</name>
<comment type="caution">
    <text evidence="1">The sequence shown here is derived from an EMBL/GenBank/DDBJ whole genome shotgun (WGS) entry which is preliminary data.</text>
</comment>
<evidence type="ECO:0000313" key="2">
    <source>
        <dbReference type="Proteomes" id="UP000625283"/>
    </source>
</evidence>
<dbReference type="RefSeq" id="WP_202101108.1">
    <property type="nucleotide sequence ID" value="NZ_JAERTY010000001.1"/>
</dbReference>
<dbReference type="InterPro" id="IPR027961">
    <property type="entry name" value="DUF4442"/>
</dbReference>
<dbReference type="InterPro" id="IPR029069">
    <property type="entry name" value="HotDog_dom_sf"/>
</dbReference>
<dbReference type="Proteomes" id="UP000625283">
    <property type="component" value="Unassembled WGS sequence"/>
</dbReference>
<sequence>MKLNPSSLKWLLRLYPPFFFQRIWVKKVHKDFRGIDVKIHKSFLNVNSNKTVFGGTIFTALDPVHSILLDQIFQANGMKRTVAWLKSARIEYLKPGRTDLQYSLYLQDNDVREAFDEIQEKGKIIKTFTTCVFDKNGVKCAICHNEIYIRNLDFLIKRENKSTTLEEIYKGVGHN</sequence>
<proteinExistence type="predicted"/>